<evidence type="ECO:0000259" key="4">
    <source>
        <dbReference type="Pfam" id="PF00082"/>
    </source>
</evidence>
<dbReference type="Proteomes" id="UP000824469">
    <property type="component" value="Unassembled WGS sequence"/>
</dbReference>
<dbReference type="EMBL" id="JAHRHJ020003813">
    <property type="protein sequence ID" value="KAH9290017.1"/>
    <property type="molecule type" value="Genomic_DNA"/>
</dbReference>
<evidence type="ECO:0000313" key="6">
    <source>
        <dbReference type="Proteomes" id="UP000824469"/>
    </source>
</evidence>
<evidence type="ECO:0000256" key="1">
    <source>
        <dbReference type="ARBA" id="ARBA00011073"/>
    </source>
</evidence>
<dbReference type="Pfam" id="PF00082">
    <property type="entry name" value="Peptidase_S8"/>
    <property type="match status" value="1"/>
</dbReference>
<dbReference type="SUPFAM" id="SSF52743">
    <property type="entry name" value="Subtilisin-like"/>
    <property type="match status" value="1"/>
</dbReference>
<dbReference type="InterPro" id="IPR000209">
    <property type="entry name" value="Peptidase_S8/S53_dom"/>
</dbReference>
<feature type="domain" description="Peptidase S8/S53" evidence="4">
    <location>
        <begin position="10"/>
        <end position="97"/>
    </location>
</feature>
<dbReference type="PANTHER" id="PTHR10795">
    <property type="entry name" value="PROPROTEIN CONVERTASE SUBTILISIN/KEXIN"/>
    <property type="match status" value="1"/>
</dbReference>
<proteinExistence type="inferred from homology"/>
<comment type="similarity">
    <text evidence="1 3">Belongs to the peptidase S8 family.</text>
</comment>
<evidence type="ECO:0000256" key="3">
    <source>
        <dbReference type="PROSITE-ProRule" id="PRU01240"/>
    </source>
</evidence>
<reference evidence="5 6" key="1">
    <citation type="journal article" date="2021" name="Nat. Plants">
        <title>The Taxus genome provides insights into paclitaxel biosynthesis.</title>
        <authorList>
            <person name="Xiong X."/>
            <person name="Gou J."/>
            <person name="Liao Q."/>
            <person name="Li Y."/>
            <person name="Zhou Q."/>
            <person name="Bi G."/>
            <person name="Li C."/>
            <person name="Du R."/>
            <person name="Wang X."/>
            <person name="Sun T."/>
            <person name="Guo L."/>
            <person name="Liang H."/>
            <person name="Lu P."/>
            <person name="Wu Y."/>
            <person name="Zhang Z."/>
            <person name="Ro D.K."/>
            <person name="Shang Y."/>
            <person name="Huang S."/>
            <person name="Yan J."/>
        </authorList>
    </citation>
    <scope>NUCLEOTIDE SEQUENCE [LARGE SCALE GENOMIC DNA]</scope>
    <source>
        <strain evidence="5">Ta-2019</strain>
    </source>
</reference>
<protein>
    <recommendedName>
        <fullName evidence="4">Peptidase S8/S53 domain-containing protein</fullName>
    </recommendedName>
</protein>
<organism evidence="5 6">
    <name type="scientific">Taxus chinensis</name>
    <name type="common">Chinese yew</name>
    <name type="synonym">Taxus wallichiana var. chinensis</name>
    <dbReference type="NCBI Taxonomy" id="29808"/>
    <lineage>
        <taxon>Eukaryota</taxon>
        <taxon>Viridiplantae</taxon>
        <taxon>Streptophyta</taxon>
        <taxon>Embryophyta</taxon>
        <taxon>Tracheophyta</taxon>
        <taxon>Spermatophyta</taxon>
        <taxon>Pinopsida</taxon>
        <taxon>Pinidae</taxon>
        <taxon>Conifers II</taxon>
        <taxon>Cupressales</taxon>
        <taxon>Taxaceae</taxon>
        <taxon>Taxus</taxon>
    </lineage>
</organism>
<dbReference type="Gene3D" id="3.40.50.200">
    <property type="entry name" value="Peptidase S8/S53 domain"/>
    <property type="match status" value="1"/>
</dbReference>
<feature type="non-terminal residue" evidence="5">
    <location>
        <position position="1"/>
    </location>
</feature>
<name>A0AA38C4M5_TAXCH</name>
<evidence type="ECO:0000313" key="5">
    <source>
        <dbReference type="EMBL" id="KAH9290017.1"/>
    </source>
</evidence>
<comment type="caution">
    <text evidence="5">The sequence shown here is derived from an EMBL/GenBank/DDBJ whole genome shotgun (WGS) entry which is preliminary data.</text>
</comment>
<dbReference type="InterPro" id="IPR036852">
    <property type="entry name" value="Peptidase_S8/S53_dom_sf"/>
</dbReference>
<dbReference type="GO" id="GO:0004252">
    <property type="term" value="F:serine-type endopeptidase activity"/>
    <property type="evidence" value="ECO:0007669"/>
    <property type="project" value="InterPro"/>
</dbReference>
<dbReference type="PROSITE" id="PS51892">
    <property type="entry name" value="SUBTILASE"/>
    <property type="match status" value="1"/>
</dbReference>
<dbReference type="GO" id="GO:0006508">
    <property type="term" value="P:proteolysis"/>
    <property type="evidence" value="ECO:0007669"/>
    <property type="project" value="InterPro"/>
</dbReference>
<dbReference type="InterPro" id="IPR045051">
    <property type="entry name" value="SBT"/>
</dbReference>
<sequence>YKSHMGKDYMSSRDISGHVTHTASTAAGSAVSGAHFHGFGTAVGMAPSARLAVYKACWACARCDLSDVTATMENAIEYGAYILSLSLGSAVDISFYKDRLVDIIWGHREGCI</sequence>
<comment type="caution">
    <text evidence="3">Lacks conserved residue(s) required for the propagation of feature annotation.</text>
</comment>
<keyword evidence="6" id="KW-1185">Reference proteome</keyword>
<gene>
    <name evidence="5" type="ORF">KI387_034134</name>
</gene>
<accession>A0AA38C4M5</accession>
<dbReference type="AlphaFoldDB" id="A0AA38C4M5"/>
<keyword evidence="2" id="KW-0732">Signal</keyword>
<evidence type="ECO:0000256" key="2">
    <source>
        <dbReference type="ARBA" id="ARBA00022729"/>
    </source>
</evidence>